<dbReference type="AlphaFoldDB" id="A0A8S9J2I8"/>
<proteinExistence type="predicted"/>
<reference evidence="1" key="1">
    <citation type="submission" date="2019-12" db="EMBL/GenBank/DDBJ databases">
        <title>Genome sequencing and annotation of Brassica cretica.</title>
        <authorList>
            <person name="Studholme D.J."/>
            <person name="Sarris P.F."/>
        </authorList>
    </citation>
    <scope>NUCLEOTIDE SEQUENCE</scope>
    <source>
        <strain evidence="1">PFS-102/07</strain>
        <tissue evidence="1">Leaf</tissue>
    </source>
</reference>
<dbReference type="EMBL" id="QGKY02001015">
    <property type="protein sequence ID" value="KAF2576355.1"/>
    <property type="molecule type" value="Genomic_DNA"/>
</dbReference>
<accession>A0A8S9J2I8</accession>
<organism evidence="1">
    <name type="scientific">Brassica cretica</name>
    <name type="common">Mustard</name>
    <dbReference type="NCBI Taxonomy" id="69181"/>
    <lineage>
        <taxon>Eukaryota</taxon>
        <taxon>Viridiplantae</taxon>
        <taxon>Streptophyta</taxon>
        <taxon>Embryophyta</taxon>
        <taxon>Tracheophyta</taxon>
        <taxon>Spermatophyta</taxon>
        <taxon>Magnoliopsida</taxon>
        <taxon>eudicotyledons</taxon>
        <taxon>Gunneridae</taxon>
        <taxon>Pentapetalae</taxon>
        <taxon>rosids</taxon>
        <taxon>malvids</taxon>
        <taxon>Brassicales</taxon>
        <taxon>Brassicaceae</taxon>
        <taxon>Brassiceae</taxon>
        <taxon>Brassica</taxon>
    </lineage>
</organism>
<protein>
    <submittedName>
        <fullName evidence="1">Uncharacterized protein</fullName>
    </submittedName>
</protein>
<evidence type="ECO:0000313" key="1">
    <source>
        <dbReference type="EMBL" id="KAF2576355.1"/>
    </source>
</evidence>
<gene>
    <name evidence="1" type="ORF">F2Q70_00003050</name>
</gene>
<sequence>MTFSHRRCAAHLAVRGKSAFSLAGSIRKEAPHPLGNANVVAVQVTTRRPAETLYKKYVTMEKVSEGSSKLLFGNWVNKRKPLPSTDWPSK</sequence>
<name>A0A8S9J2I8_BRACR</name>
<comment type="caution">
    <text evidence="1">The sequence shown here is derived from an EMBL/GenBank/DDBJ whole genome shotgun (WGS) entry which is preliminary data.</text>
</comment>